<evidence type="ECO:0000313" key="2">
    <source>
        <dbReference type="Proteomes" id="UP000324800"/>
    </source>
</evidence>
<gene>
    <name evidence="1" type="ORF">EZS28_052583</name>
</gene>
<protein>
    <submittedName>
        <fullName evidence="1">Uncharacterized protein</fullName>
    </submittedName>
</protein>
<dbReference type="Proteomes" id="UP000324800">
    <property type="component" value="Unassembled WGS sequence"/>
</dbReference>
<comment type="caution">
    <text evidence="1">The sequence shown here is derived from an EMBL/GenBank/DDBJ whole genome shotgun (WGS) entry which is preliminary data.</text>
</comment>
<dbReference type="AlphaFoldDB" id="A0A5J4S3L4"/>
<proteinExistence type="predicted"/>
<name>A0A5J4S3L4_9EUKA</name>
<reference evidence="1 2" key="1">
    <citation type="submission" date="2019-03" db="EMBL/GenBank/DDBJ databases">
        <title>Single cell metagenomics reveals metabolic interactions within the superorganism composed of flagellate Streblomastix strix and complex community of Bacteroidetes bacteria on its surface.</title>
        <authorList>
            <person name="Treitli S.C."/>
            <person name="Kolisko M."/>
            <person name="Husnik F."/>
            <person name="Keeling P."/>
            <person name="Hampl V."/>
        </authorList>
    </citation>
    <scope>NUCLEOTIDE SEQUENCE [LARGE SCALE GENOMIC DNA]</scope>
    <source>
        <strain evidence="1">ST1C</strain>
    </source>
</reference>
<sequence>MTKIVKSSPLVNTLLRILKGMGEQEKQLQTIITAILCVAGAMDKVREMVLRAQNEELKCGGNFIKDK</sequence>
<dbReference type="EMBL" id="SNRW01041033">
    <property type="protein sequence ID" value="KAA6339791.1"/>
    <property type="molecule type" value="Genomic_DNA"/>
</dbReference>
<accession>A0A5J4S3L4</accession>
<evidence type="ECO:0000313" key="1">
    <source>
        <dbReference type="EMBL" id="KAA6339791.1"/>
    </source>
</evidence>
<organism evidence="1 2">
    <name type="scientific">Streblomastix strix</name>
    <dbReference type="NCBI Taxonomy" id="222440"/>
    <lineage>
        <taxon>Eukaryota</taxon>
        <taxon>Metamonada</taxon>
        <taxon>Preaxostyla</taxon>
        <taxon>Oxymonadida</taxon>
        <taxon>Streblomastigidae</taxon>
        <taxon>Streblomastix</taxon>
    </lineage>
</organism>